<evidence type="ECO:0000313" key="1">
    <source>
        <dbReference type="EMBL" id="GFR84565.1"/>
    </source>
</evidence>
<proteinExistence type="predicted"/>
<comment type="caution">
    <text evidence="1">The sequence shown here is derived from an EMBL/GenBank/DDBJ whole genome shotgun (WGS) entry which is preliminary data.</text>
</comment>
<name>A0AAV4GHK0_9GAST</name>
<accession>A0AAV4GHK0</accession>
<evidence type="ECO:0000313" key="2">
    <source>
        <dbReference type="Proteomes" id="UP000762676"/>
    </source>
</evidence>
<evidence type="ECO:0008006" key="3">
    <source>
        <dbReference type="Google" id="ProtNLM"/>
    </source>
</evidence>
<organism evidence="1 2">
    <name type="scientific">Elysia marginata</name>
    <dbReference type="NCBI Taxonomy" id="1093978"/>
    <lineage>
        <taxon>Eukaryota</taxon>
        <taxon>Metazoa</taxon>
        <taxon>Spiralia</taxon>
        <taxon>Lophotrochozoa</taxon>
        <taxon>Mollusca</taxon>
        <taxon>Gastropoda</taxon>
        <taxon>Heterobranchia</taxon>
        <taxon>Euthyneura</taxon>
        <taxon>Panpulmonata</taxon>
        <taxon>Sacoglossa</taxon>
        <taxon>Placobranchoidea</taxon>
        <taxon>Plakobranchidae</taxon>
        <taxon>Elysia</taxon>
    </lineage>
</organism>
<reference evidence="1 2" key="1">
    <citation type="journal article" date="2021" name="Elife">
        <title>Chloroplast acquisition without the gene transfer in kleptoplastic sea slugs, Plakobranchus ocellatus.</title>
        <authorList>
            <person name="Maeda T."/>
            <person name="Takahashi S."/>
            <person name="Yoshida T."/>
            <person name="Shimamura S."/>
            <person name="Takaki Y."/>
            <person name="Nagai Y."/>
            <person name="Toyoda A."/>
            <person name="Suzuki Y."/>
            <person name="Arimoto A."/>
            <person name="Ishii H."/>
            <person name="Satoh N."/>
            <person name="Nishiyama T."/>
            <person name="Hasebe M."/>
            <person name="Maruyama T."/>
            <person name="Minagawa J."/>
            <person name="Obokata J."/>
            <person name="Shigenobu S."/>
        </authorList>
    </citation>
    <scope>NUCLEOTIDE SEQUENCE [LARGE SCALE GENOMIC DNA]</scope>
</reference>
<protein>
    <recommendedName>
        <fullName evidence="3">GIY-YIG domain-containing protein</fullName>
    </recommendedName>
</protein>
<sequence>MKRINRNSKNEEIFNHAAPIYTEALKRSGFNQNFKFNKDKEVNNKNKEDRKKRSRKITWFNPPFSYSVSTNVAKTFLSMIDRHFPKTNKLHKIFNRNTVKVSYSCMPNVNLTIQNHNKKLLQQQRNEKAPTETTCNCRQKENCPLKGHCLTKCIVYKATVTETKTNKQETYVGLTENTFKTGYNQHKSSFKLEHKKASASLSEHIWALKDKNIDYKIEWQILKKARPSMPGKKTCPLCLEEKLAILRKRGSLNVRKEIFSHCAHRRKFWLSNAPQPANTDQFSHLMRAELPETLK</sequence>
<dbReference type="Proteomes" id="UP000762676">
    <property type="component" value="Unassembled WGS sequence"/>
</dbReference>
<dbReference type="EMBL" id="BMAT01004956">
    <property type="protein sequence ID" value="GFR84565.1"/>
    <property type="molecule type" value="Genomic_DNA"/>
</dbReference>
<gene>
    <name evidence="1" type="ORF">ElyMa_002420400</name>
</gene>
<keyword evidence="2" id="KW-1185">Reference proteome</keyword>
<dbReference type="AlphaFoldDB" id="A0AAV4GHK0"/>